<keyword evidence="1" id="KW-1133">Transmembrane helix</keyword>
<dbReference type="AlphaFoldDB" id="A0A8X6QEE2"/>
<evidence type="ECO:0000313" key="3">
    <source>
        <dbReference type="Proteomes" id="UP000887013"/>
    </source>
</evidence>
<keyword evidence="1" id="KW-0472">Membrane</keyword>
<comment type="caution">
    <text evidence="2">The sequence shown here is derived from an EMBL/GenBank/DDBJ whole genome shotgun (WGS) entry which is preliminary data.</text>
</comment>
<feature type="transmembrane region" description="Helical" evidence="1">
    <location>
        <begin position="76"/>
        <end position="95"/>
    </location>
</feature>
<protein>
    <submittedName>
        <fullName evidence="2">Uncharacterized protein</fullName>
    </submittedName>
</protein>
<evidence type="ECO:0000256" key="1">
    <source>
        <dbReference type="SAM" id="Phobius"/>
    </source>
</evidence>
<name>A0A8X6QEE2_NEPPI</name>
<evidence type="ECO:0000313" key="2">
    <source>
        <dbReference type="EMBL" id="GFU17459.1"/>
    </source>
</evidence>
<dbReference type="Proteomes" id="UP000887013">
    <property type="component" value="Unassembled WGS sequence"/>
</dbReference>
<gene>
    <name evidence="2" type="ORF">NPIL_296621</name>
</gene>
<keyword evidence="1" id="KW-0812">Transmembrane</keyword>
<keyword evidence="3" id="KW-1185">Reference proteome</keyword>
<organism evidence="2 3">
    <name type="scientific">Nephila pilipes</name>
    <name type="common">Giant wood spider</name>
    <name type="synonym">Nephila maculata</name>
    <dbReference type="NCBI Taxonomy" id="299642"/>
    <lineage>
        <taxon>Eukaryota</taxon>
        <taxon>Metazoa</taxon>
        <taxon>Ecdysozoa</taxon>
        <taxon>Arthropoda</taxon>
        <taxon>Chelicerata</taxon>
        <taxon>Arachnida</taxon>
        <taxon>Araneae</taxon>
        <taxon>Araneomorphae</taxon>
        <taxon>Entelegynae</taxon>
        <taxon>Araneoidea</taxon>
        <taxon>Nephilidae</taxon>
        <taxon>Nephila</taxon>
    </lineage>
</organism>
<dbReference type="EMBL" id="BMAW01079938">
    <property type="protein sequence ID" value="GFU17459.1"/>
    <property type="molecule type" value="Genomic_DNA"/>
</dbReference>
<reference evidence="2" key="1">
    <citation type="submission" date="2020-08" db="EMBL/GenBank/DDBJ databases">
        <title>Multicomponent nature underlies the extraordinary mechanical properties of spider dragline silk.</title>
        <authorList>
            <person name="Kono N."/>
            <person name="Nakamura H."/>
            <person name="Mori M."/>
            <person name="Yoshida Y."/>
            <person name="Ohtoshi R."/>
            <person name="Malay A.D."/>
            <person name="Moran D.A.P."/>
            <person name="Tomita M."/>
            <person name="Numata K."/>
            <person name="Arakawa K."/>
        </authorList>
    </citation>
    <scope>NUCLEOTIDE SEQUENCE</scope>
</reference>
<sequence length="166" mass="19188">MYSFCKTQKYDLKLLAEELTEERLQLAAEPAVNVVRGFRNQRGPAETYMNKLNIEFVDVKKQDISIYNFPDNTQPILVLEGHGIIFLILLIYEYARYFTWILARGTFDEQINQITLKSLGTTKLEKNIIYLVGSQEEFIGDGLVRIGNSSDKIRCLLEVENRSKKT</sequence>
<accession>A0A8X6QEE2</accession>
<proteinExistence type="predicted"/>